<dbReference type="AlphaFoldDB" id="A0A520KY90"/>
<comment type="caution">
    <text evidence="1">The sequence shown here is derived from an EMBL/GenBank/DDBJ whole genome shotgun (WGS) entry which is preliminary data.</text>
</comment>
<dbReference type="EMBL" id="RXIL01000030">
    <property type="protein sequence ID" value="RZN72272.1"/>
    <property type="molecule type" value="Genomic_DNA"/>
</dbReference>
<sequence>MSEFIKIEIPVPQARANMIYDESIKKELKKPKFSMYAVMLIDEAVDLGILDKEYYIESRNVAEREWNGEDAKADGLRQSKLAEQVRYLRELYDEGHEMAYPLYERWLQCLSLGYEDASRRWKILQRKELDRINSCMGENLVSQTLYMGFPELRRENLDIIARSWGPSAKLADNICDLWNDVSREGYINVPREEIENLRGLDIQNDKVEGVGTELAIEKSYLLSKIKEVKREFKRSEDLFMSIIREIKINEERLSLFKNFVHAWILEARRTYNL</sequence>
<proteinExistence type="predicted"/>
<protein>
    <submittedName>
        <fullName evidence="1">Uncharacterized protein</fullName>
    </submittedName>
</protein>
<name>A0A520KY90_9EURY</name>
<dbReference type="Proteomes" id="UP000320766">
    <property type="component" value="Unassembled WGS sequence"/>
</dbReference>
<accession>A0A520KY90</accession>
<evidence type="ECO:0000313" key="1">
    <source>
        <dbReference type="EMBL" id="RZN72272.1"/>
    </source>
</evidence>
<gene>
    <name evidence="1" type="ORF">EF807_01710</name>
</gene>
<organism evidence="1 2">
    <name type="scientific">Candidatus Methanolliviera hydrocarbonicum</name>
    <dbReference type="NCBI Taxonomy" id="2491085"/>
    <lineage>
        <taxon>Archaea</taxon>
        <taxon>Methanobacteriati</taxon>
        <taxon>Methanobacteriota</taxon>
        <taxon>Candidatus Methanoliparia</taxon>
        <taxon>Candidatus Methanoliparales</taxon>
        <taxon>Candidatus Methanollivieraceae</taxon>
        <taxon>Candidatus Methanolliviera</taxon>
    </lineage>
</organism>
<reference evidence="1 2" key="1">
    <citation type="journal article" date="2019" name="Nat. Microbiol.">
        <title>Wide diversity of methane and short-chain alkane metabolisms in uncultured archaea.</title>
        <authorList>
            <person name="Borrel G."/>
            <person name="Adam P.S."/>
            <person name="McKay L.J."/>
            <person name="Chen L.X."/>
            <person name="Sierra-Garcia I.N."/>
            <person name="Sieber C.M."/>
            <person name="Letourneur Q."/>
            <person name="Ghozlane A."/>
            <person name="Andersen G.L."/>
            <person name="Li W.J."/>
            <person name="Hallam S.J."/>
            <person name="Muyzer G."/>
            <person name="de Oliveira V.M."/>
            <person name="Inskeep W.P."/>
            <person name="Banfield J.F."/>
            <person name="Gribaldo S."/>
        </authorList>
    </citation>
    <scope>NUCLEOTIDE SEQUENCE [LARGE SCALE GENOMIC DNA]</scope>
    <source>
        <strain evidence="1">NM1b</strain>
    </source>
</reference>
<evidence type="ECO:0000313" key="2">
    <source>
        <dbReference type="Proteomes" id="UP000320766"/>
    </source>
</evidence>